<dbReference type="Proteomes" id="UP001558613">
    <property type="component" value="Unassembled WGS sequence"/>
</dbReference>
<sequence length="156" mass="17310">MEKETTDSKRPITSPNITTHPPLYEYLAFSVFFNKPERMHTPRSYTSPICNWSELTVFGVSSVDPRDIDAGHDHLLLLLNPLLKISGNSSSSVASVKPEARGLGRRRLILSTSHNPVCFLPLRSAAIPANGITAERTSVDTGWNVLKWRSCISDYA</sequence>
<dbReference type="EMBL" id="JAYMGO010000001">
    <property type="protein sequence ID" value="KAL1282840.1"/>
    <property type="molecule type" value="Genomic_DNA"/>
</dbReference>
<protein>
    <submittedName>
        <fullName evidence="1">Uncharacterized protein</fullName>
    </submittedName>
</protein>
<proteinExistence type="predicted"/>
<name>A0ABR3P0N5_9TELE</name>
<keyword evidence="2" id="KW-1185">Reference proteome</keyword>
<gene>
    <name evidence="1" type="ORF">QQF64_001643</name>
</gene>
<evidence type="ECO:0000313" key="1">
    <source>
        <dbReference type="EMBL" id="KAL1282840.1"/>
    </source>
</evidence>
<comment type="caution">
    <text evidence="1">The sequence shown here is derived from an EMBL/GenBank/DDBJ whole genome shotgun (WGS) entry which is preliminary data.</text>
</comment>
<reference evidence="1 2" key="1">
    <citation type="submission" date="2023-09" db="EMBL/GenBank/DDBJ databases">
        <authorList>
            <person name="Wang M."/>
        </authorList>
    </citation>
    <scope>NUCLEOTIDE SEQUENCE [LARGE SCALE GENOMIC DNA]</scope>
    <source>
        <strain evidence="1">GT-2023</strain>
        <tissue evidence="1">Liver</tissue>
    </source>
</reference>
<organism evidence="1 2">
    <name type="scientific">Cirrhinus molitorella</name>
    <name type="common">mud carp</name>
    <dbReference type="NCBI Taxonomy" id="172907"/>
    <lineage>
        <taxon>Eukaryota</taxon>
        <taxon>Metazoa</taxon>
        <taxon>Chordata</taxon>
        <taxon>Craniata</taxon>
        <taxon>Vertebrata</taxon>
        <taxon>Euteleostomi</taxon>
        <taxon>Actinopterygii</taxon>
        <taxon>Neopterygii</taxon>
        <taxon>Teleostei</taxon>
        <taxon>Ostariophysi</taxon>
        <taxon>Cypriniformes</taxon>
        <taxon>Cyprinidae</taxon>
        <taxon>Labeoninae</taxon>
        <taxon>Labeonini</taxon>
        <taxon>Cirrhinus</taxon>
    </lineage>
</organism>
<evidence type="ECO:0000313" key="2">
    <source>
        <dbReference type="Proteomes" id="UP001558613"/>
    </source>
</evidence>
<accession>A0ABR3P0N5</accession>